<dbReference type="Proteomes" id="UP001150942">
    <property type="component" value="Unassembled WGS sequence"/>
</dbReference>
<organism evidence="1 2">
    <name type="scientific">Penicillium cf. viridicatum</name>
    <dbReference type="NCBI Taxonomy" id="2972119"/>
    <lineage>
        <taxon>Eukaryota</taxon>
        <taxon>Fungi</taxon>
        <taxon>Dikarya</taxon>
        <taxon>Ascomycota</taxon>
        <taxon>Pezizomycotina</taxon>
        <taxon>Eurotiomycetes</taxon>
        <taxon>Eurotiomycetidae</taxon>
        <taxon>Eurotiales</taxon>
        <taxon>Aspergillaceae</taxon>
        <taxon>Penicillium</taxon>
    </lineage>
</organism>
<comment type="caution">
    <text evidence="1">The sequence shown here is derived from an EMBL/GenBank/DDBJ whole genome shotgun (WGS) entry which is preliminary data.</text>
</comment>
<gene>
    <name evidence="1" type="ORF">N7449_001631</name>
</gene>
<protein>
    <submittedName>
        <fullName evidence="1">Uncharacterized protein</fullName>
    </submittedName>
</protein>
<dbReference type="EMBL" id="JAPQKQ010000001">
    <property type="protein sequence ID" value="KAJ5214462.1"/>
    <property type="molecule type" value="Genomic_DNA"/>
</dbReference>
<keyword evidence="2" id="KW-1185">Reference proteome</keyword>
<sequence>MLNASDSIRMNIARLGREFDVAVPAHAIHGRNALSMIDYHRADPFVCLAEGPFGLAPIVAGTKKAANQIYLRRNDHTKDWKNWIYRFLSQLPTQLKLITCWTSDKKVRMSKILTSFSSFSINLSRIAQPHDQKPFLALQQAFRRENTKGSQFRD</sequence>
<reference evidence="1" key="2">
    <citation type="journal article" date="2023" name="IMA Fungus">
        <title>Comparative genomic study of the Penicillium genus elucidates a diverse pangenome and 15 lateral gene transfer events.</title>
        <authorList>
            <person name="Petersen C."/>
            <person name="Sorensen T."/>
            <person name="Nielsen M.R."/>
            <person name="Sondergaard T.E."/>
            <person name="Sorensen J.L."/>
            <person name="Fitzpatrick D.A."/>
            <person name="Frisvad J.C."/>
            <person name="Nielsen K.L."/>
        </authorList>
    </citation>
    <scope>NUCLEOTIDE SEQUENCE</scope>
    <source>
        <strain evidence="1">IBT 20477</strain>
    </source>
</reference>
<proteinExistence type="predicted"/>
<reference evidence="1" key="1">
    <citation type="submission" date="2022-11" db="EMBL/GenBank/DDBJ databases">
        <authorList>
            <person name="Petersen C."/>
        </authorList>
    </citation>
    <scope>NUCLEOTIDE SEQUENCE</scope>
    <source>
        <strain evidence="1">IBT 20477</strain>
    </source>
</reference>
<evidence type="ECO:0000313" key="1">
    <source>
        <dbReference type="EMBL" id="KAJ5214462.1"/>
    </source>
</evidence>
<dbReference type="AlphaFoldDB" id="A0A9W9N782"/>
<accession>A0A9W9N782</accession>
<name>A0A9W9N782_9EURO</name>
<evidence type="ECO:0000313" key="2">
    <source>
        <dbReference type="Proteomes" id="UP001150942"/>
    </source>
</evidence>